<reference evidence="3 4" key="1">
    <citation type="journal article" date="2016" name="Nat. Commun.">
        <title>Thousands of microbial genomes shed light on interconnected biogeochemical processes in an aquifer system.</title>
        <authorList>
            <person name="Anantharaman K."/>
            <person name="Brown C.T."/>
            <person name="Hug L.A."/>
            <person name="Sharon I."/>
            <person name="Castelle C.J."/>
            <person name="Probst A.J."/>
            <person name="Thomas B.C."/>
            <person name="Singh A."/>
            <person name="Wilkins M.J."/>
            <person name="Karaoz U."/>
            <person name="Brodie E.L."/>
            <person name="Williams K.H."/>
            <person name="Hubbard S.S."/>
            <person name="Banfield J.F."/>
        </authorList>
    </citation>
    <scope>NUCLEOTIDE SEQUENCE [LARGE SCALE GENOMIC DNA]</scope>
</reference>
<keyword evidence="2" id="KW-0812">Transmembrane</keyword>
<dbReference type="EMBL" id="MHMS01000017">
    <property type="protein sequence ID" value="OGZ31984.1"/>
    <property type="molecule type" value="Genomic_DNA"/>
</dbReference>
<comment type="caution">
    <text evidence="3">The sequence shown here is derived from an EMBL/GenBank/DDBJ whole genome shotgun (WGS) entry which is preliminary data.</text>
</comment>
<proteinExistence type="predicted"/>
<name>A0A1G2F1M7_9BACT</name>
<evidence type="ECO:0000313" key="3">
    <source>
        <dbReference type="EMBL" id="OGZ31984.1"/>
    </source>
</evidence>
<keyword evidence="1" id="KW-0175">Coiled coil</keyword>
<dbReference type="STRING" id="1801726.A3H02_02650"/>
<feature type="coiled-coil region" evidence="1">
    <location>
        <begin position="88"/>
        <end position="115"/>
    </location>
</feature>
<dbReference type="AlphaFoldDB" id="A0A1G2F1M7"/>
<sequence>MKGGIKVKKIIIITALILLGVCSFTIICSFTINSSGYSANSSSKELELKDWIHIDEETLGSARRRARSGFLSLLPVSEWNQAVALKELVKVQHRRADAENRRAVAEERIAEVLEKLVATLSELSKDRGER</sequence>
<evidence type="ECO:0000256" key="2">
    <source>
        <dbReference type="SAM" id="Phobius"/>
    </source>
</evidence>
<evidence type="ECO:0000313" key="4">
    <source>
        <dbReference type="Proteomes" id="UP000176787"/>
    </source>
</evidence>
<protein>
    <submittedName>
        <fullName evidence="3">Uncharacterized protein</fullName>
    </submittedName>
</protein>
<gene>
    <name evidence="3" type="ORF">A3H02_02650</name>
</gene>
<feature type="transmembrane region" description="Helical" evidence="2">
    <location>
        <begin position="12"/>
        <end position="32"/>
    </location>
</feature>
<keyword evidence="2" id="KW-1133">Transmembrane helix</keyword>
<accession>A0A1G2F1M7</accession>
<dbReference type="Proteomes" id="UP000176787">
    <property type="component" value="Unassembled WGS sequence"/>
</dbReference>
<evidence type="ECO:0000256" key="1">
    <source>
        <dbReference type="SAM" id="Coils"/>
    </source>
</evidence>
<keyword evidence="2" id="KW-0472">Membrane</keyword>
<organism evidence="3 4">
    <name type="scientific">Candidatus Niyogibacteria bacterium RIFCSPLOWO2_12_FULL_41_13</name>
    <dbReference type="NCBI Taxonomy" id="1801726"/>
    <lineage>
        <taxon>Bacteria</taxon>
        <taxon>Candidatus Niyogiibacteriota</taxon>
    </lineage>
</organism>